<gene>
    <name evidence="3" type="ORF">H6G05_01475</name>
</gene>
<dbReference type="SUPFAM" id="SSF52540">
    <property type="entry name" value="P-loop containing nucleoside triphosphate hydrolases"/>
    <property type="match status" value="1"/>
</dbReference>
<evidence type="ECO:0000259" key="1">
    <source>
        <dbReference type="PROSITE" id="PS51192"/>
    </source>
</evidence>
<comment type="caution">
    <text evidence="3">The sequence shown here is derived from an EMBL/GenBank/DDBJ whole genome shotgun (WGS) entry which is preliminary data.</text>
</comment>
<dbReference type="Gene3D" id="3.40.50.10810">
    <property type="entry name" value="Tandem AAA-ATPase domain"/>
    <property type="match status" value="1"/>
</dbReference>
<dbReference type="PANTHER" id="PTHR12787:SF0">
    <property type="entry name" value="RIBOSOMAL RNA-PROCESSING PROTEIN 8"/>
    <property type="match status" value="1"/>
</dbReference>
<dbReference type="InterPro" id="IPR007823">
    <property type="entry name" value="RRP8"/>
</dbReference>
<dbReference type="RefSeq" id="WP_190575651.1">
    <property type="nucleotide sequence ID" value="NZ_CAWPQU010000001.1"/>
</dbReference>
<protein>
    <submittedName>
        <fullName evidence="3">DEAD/DEAH box helicase family protein</fullName>
    </submittedName>
</protein>
<reference evidence="3 4" key="1">
    <citation type="journal article" date="2020" name="ISME J.">
        <title>Comparative genomics reveals insights into cyanobacterial evolution and habitat adaptation.</title>
        <authorList>
            <person name="Chen M.Y."/>
            <person name="Teng W.K."/>
            <person name="Zhao L."/>
            <person name="Hu C.X."/>
            <person name="Zhou Y.K."/>
            <person name="Han B.P."/>
            <person name="Song L.R."/>
            <person name="Shu W.S."/>
        </authorList>
    </citation>
    <scope>NUCLEOTIDE SEQUENCE [LARGE SCALE GENOMIC DNA]</scope>
    <source>
        <strain evidence="3 4">FACHB-1050</strain>
    </source>
</reference>
<dbReference type="InterPro" id="IPR027417">
    <property type="entry name" value="P-loop_NTPase"/>
</dbReference>
<keyword evidence="3" id="KW-0067">ATP-binding</keyword>
<keyword evidence="3" id="KW-0378">Hydrolase</keyword>
<proteinExistence type="predicted"/>
<keyword evidence="3" id="KW-0347">Helicase</keyword>
<organism evidence="3 4">
    <name type="scientific">Phormidium tenue FACHB-1050</name>
    <dbReference type="NCBI Taxonomy" id="2692857"/>
    <lineage>
        <taxon>Bacteria</taxon>
        <taxon>Bacillati</taxon>
        <taxon>Cyanobacteriota</taxon>
        <taxon>Cyanophyceae</taxon>
        <taxon>Oscillatoriophycideae</taxon>
        <taxon>Oscillatoriales</taxon>
        <taxon>Oscillatoriaceae</taxon>
        <taxon>Phormidium</taxon>
    </lineage>
</organism>
<dbReference type="SMART" id="SM00487">
    <property type="entry name" value="DEXDc"/>
    <property type="match status" value="1"/>
</dbReference>
<keyword evidence="3" id="KW-0547">Nucleotide-binding</keyword>
<dbReference type="GO" id="GO:0004386">
    <property type="term" value="F:helicase activity"/>
    <property type="evidence" value="ECO:0007669"/>
    <property type="project" value="UniProtKB-KW"/>
</dbReference>
<sequence length="1252" mass="143570">MGKSNWRSFEEARAFVHQLQLKNQKEWRAWTKISAKPDDIPATPDRTYKNEGWINWGDWLGTGSIAPFNRIYRPYEEAHAFVHQLQFKSQKEWRDWAKTDAKPDDIPADPQRVYKNEGWINWGDWLGTGTIANQNRIYLPYEEARAFVHQLQLKNQKEWRDWSKTKAKPEDIPASPSKTYKNEGWEGFGDWLGTGTIAPFNRIYRPYEEARAFVHQLQFKSQKEWMAWSKTKAKPDDIPANPYQTYKNEGWTSFGDWFGTGTIASYNRIYRPFEEARKLANGLGLKGQKEWMAWSKTDAKPDDIPANPQETYKNEGWMSWGDWLGTGTIASYNRIYRSFEEARTFVRSLGLKNQNEWRDWSKTDAKPDDIPADPQGTYKDNRWLGWGDWLGIINLWRPNAILSFLYGLKPILPSLETSELYAIMRQNGMIASISNGRKDTDLLKSIKDLCSSNNLEADYNNLITHVEEEIHKENSNSAETEFDVLVDEDLHADEEIETDLVPHEIENTDTELPQLKSFDSLKAVDLLVEAGITSDYETIEFLICNRVSALWQTCLNNDPTFDLDRLRNETGGTYFQTIRDRFLSQHDGAANLTIPNGYNFPYPPNLMQRLTAYRIYTERRIGNWSGVGAGKTISAIFASRVINAKFTIIIAFNSTIEGWAKAIAQVYPDSIIYQKERGEISVDRNQHNYLILNFEKFQQPYSAELVGNILNHHQIDFVVIDEIQNVKQRDPKKESKRRQILNGLLDAAKQQNPELCVLGMSATPVINNLYEAKALLEMTRGEKFDELKTFSTIANALAMHEKLMLHGIRYRPNYKIAIAESFPEISGEHLRPQLIAAIKTSPPAVEQVLLSAKIDTIIAHLKTGTLIYTHYVDGMVEPLRKAIAAAGYKVGLFTGVEDTKDRDFAKQKFIAREIDILIGTAPIGTGVDGLQYVCDRLIIASLPWTHAEYEQLVGRIYRQKSSFTKVEVIIPQVILDHQGDIWSWDRQYRWSRIQWKKSLADTAIDGVIPKGELASEKVVLQKAGEALQTWIDRVESGDIYEINREELRVPLPEAIAKILQRRFGDFSAMNNRFNNSYSHTTSDLLKANPEEWYQYHHLYRAARETWQEIPYEKIAEKLQNYTNLQIGDFGCGEAKLAELLPNHQVHSFDHIAINAKVQACDISHTPLPNATLDVAIFSLSLMGLNYADYLQEAHRTLKGGGSLLIAETISRWTDKKQELLDLITSLGFTVVKEQTGDRFLYINATKPLISLI</sequence>
<feature type="domain" description="Helicase C-terminal" evidence="2">
    <location>
        <begin position="844"/>
        <end position="1008"/>
    </location>
</feature>
<dbReference type="PANTHER" id="PTHR12787">
    <property type="entry name" value="RIBOSOMAL RNA-PROCESSING PROTEIN 8"/>
    <property type="match status" value="1"/>
</dbReference>
<evidence type="ECO:0000313" key="3">
    <source>
        <dbReference type="EMBL" id="MBD2315518.1"/>
    </source>
</evidence>
<evidence type="ECO:0000313" key="4">
    <source>
        <dbReference type="Proteomes" id="UP000618445"/>
    </source>
</evidence>
<dbReference type="InterPro" id="IPR038718">
    <property type="entry name" value="SNF2-like_sf"/>
</dbReference>
<dbReference type="InterPro" id="IPR014001">
    <property type="entry name" value="Helicase_ATP-bd"/>
</dbReference>
<accession>A0ABR8C460</accession>
<dbReference type="Gene3D" id="3.40.50.300">
    <property type="entry name" value="P-loop containing nucleotide triphosphate hydrolases"/>
    <property type="match status" value="1"/>
</dbReference>
<dbReference type="SUPFAM" id="SSF53335">
    <property type="entry name" value="S-adenosyl-L-methionine-dependent methyltransferases"/>
    <property type="match status" value="1"/>
</dbReference>
<dbReference type="InterPro" id="IPR001650">
    <property type="entry name" value="Helicase_C-like"/>
</dbReference>
<dbReference type="Pfam" id="PF00271">
    <property type="entry name" value="Helicase_C"/>
    <property type="match status" value="1"/>
</dbReference>
<dbReference type="SMART" id="SM00490">
    <property type="entry name" value="HELICc"/>
    <property type="match status" value="1"/>
</dbReference>
<dbReference type="PROSITE" id="PS51194">
    <property type="entry name" value="HELICASE_CTER"/>
    <property type="match status" value="1"/>
</dbReference>
<name>A0ABR8C460_9CYAN</name>
<feature type="domain" description="Helicase ATP-binding" evidence="1">
    <location>
        <begin position="612"/>
        <end position="782"/>
    </location>
</feature>
<dbReference type="InterPro" id="IPR006935">
    <property type="entry name" value="Helicase/UvrB_N"/>
</dbReference>
<dbReference type="PROSITE" id="PS51192">
    <property type="entry name" value="HELICASE_ATP_BIND_1"/>
    <property type="match status" value="1"/>
</dbReference>
<dbReference type="Gene3D" id="3.40.50.150">
    <property type="entry name" value="Vaccinia Virus protein VP39"/>
    <property type="match status" value="1"/>
</dbReference>
<dbReference type="Pfam" id="PF04851">
    <property type="entry name" value="ResIII"/>
    <property type="match status" value="1"/>
</dbReference>
<dbReference type="InterPro" id="IPR029063">
    <property type="entry name" value="SAM-dependent_MTases_sf"/>
</dbReference>
<dbReference type="Proteomes" id="UP000618445">
    <property type="component" value="Unassembled WGS sequence"/>
</dbReference>
<dbReference type="Pfam" id="PF05148">
    <property type="entry name" value="Methyltransf_8"/>
    <property type="match status" value="1"/>
</dbReference>
<dbReference type="EMBL" id="JACJQY010000001">
    <property type="protein sequence ID" value="MBD2315518.1"/>
    <property type="molecule type" value="Genomic_DNA"/>
</dbReference>
<keyword evidence="4" id="KW-1185">Reference proteome</keyword>
<evidence type="ECO:0000259" key="2">
    <source>
        <dbReference type="PROSITE" id="PS51194"/>
    </source>
</evidence>